<reference evidence="4" key="1">
    <citation type="submission" date="2017-02" db="EMBL/GenBank/DDBJ databases">
        <authorList>
            <person name="Varghese N."/>
            <person name="Submissions S."/>
        </authorList>
    </citation>
    <scope>NUCLEOTIDE SEQUENCE [LARGE SCALE GENOMIC DNA]</scope>
    <source>
        <strain evidence="4">ATCC 25662</strain>
    </source>
</reference>
<keyword evidence="2" id="KW-0472">Membrane</keyword>
<name>A0A1T4LZ21_9FIRM</name>
<feature type="transmembrane region" description="Helical" evidence="2">
    <location>
        <begin position="6"/>
        <end position="24"/>
    </location>
</feature>
<keyword evidence="1" id="KW-0175">Coiled coil</keyword>
<dbReference type="STRING" id="118967.SAMN02745191_1114"/>
<keyword evidence="2" id="KW-1133">Transmembrane helix</keyword>
<dbReference type="RefSeq" id="WP_078711525.1">
    <property type="nucleotide sequence ID" value="NZ_FUWY01000002.1"/>
</dbReference>
<protein>
    <submittedName>
        <fullName evidence="3">Uncharacterized protein</fullName>
    </submittedName>
</protein>
<feature type="coiled-coil region" evidence="1">
    <location>
        <begin position="38"/>
        <end position="74"/>
    </location>
</feature>
<dbReference type="EMBL" id="FUWY01000002">
    <property type="protein sequence ID" value="SJZ59896.1"/>
    <property type="molecule type" value="Genomic_DNA"/>
</dbReference>
<evidence type="ECO:0000313" key="3">
    <source>
        <dbReference type="EMBL" id="SJZ59896.1"/>
    </source>
</evidence>
<keyword evidence="2" id="KW-0812">Transmembrane</keyword>
<organism evidence="3 4">
    <name type="scientific">Anaerorhabdus furcosa</name>
    <dbReference type="NCBI Taxonomy" id="118967"/>
    <lineage>
        <taxon>Bacteria</taxon>
        <taxon>Bacillati</taxon>
        <taxon>Bacillota</taxon>
        <taxon>Erysipelotrichia</taxon>
        <taxon>Erysipelotrichales</taxon>
        <taxon>Erysipelotrichaceae</taxon>
        <taxon>Anaerorhabdus</taxon>
    </lineage>
</organism>
<sequence length="138" mass="15825">MDLNQIILTILTVTIPSLITYLATTKSNQSKIKEIEAINKLETERLKYNQELKYKELESTIEKMKLEHSNEIEKMHLSYQLKKEEASSQMTANLTKDFLTGSLDLSTITSSIDQLSVVQQKVNKLNNKSNTSNFLNKK</sequence>
<evidence type="ECO:0000256" key="2">
    <source>
        <dbReference type="SAM" id="Phobius"/>
    </source>
</evidence>
<dbReference type="Proteomes" id="UP000243297">
    <property type="component" value="Unassembled WGS sequence"/>
</dbReference>
<gene>
    <name evidence="3" type="ORF">SAMN02745191_1114</name>
</gene>
<proteinExistence type="predicted"/>
<accession>A0A1T4LZ21</accession>
<keyword evidence="4" id="KW-1185">Reference proteome</keyword>
<evidence type="ECO:0000313" key="4">
    <source>
        <dbReference type="Proteomes" id="UP000243297"/>
    </source>
</evidence>
<evidence type="ECO:0000256" key="1">
    <source>
        <dbReference type="SAM" id="Coils"/>
    </source>
</evidence>
<dbReference type="AlphaFoldDB" id="A0A1T4LZ21"/>